<feature type="compositionally biased region" description="Polar residues" evidence="1">
    <location>
        <begin position="232"/>
        <end position="255"/>
    </location>
</feature>
<evidence type="ECO:0000313" key="2">
    <source>
        <dbReference type="EMBL" id="GFS24126.1"/>
    </source>
</evidence>
<feature type="compositionally biased region" description="Low complexity" evidence="1">
    <location>
        <begin position="578"/>
        <end position="593"/>
    </location>
</feature>
<evidence type="ECO:0000313" key="3">
    <source>
        <dbReference type="Proteomes" id="UP000762676"/>
    </source>
</evidence>
<comment type="caution">
    <text evidence="2">The sequence shown here is derived from an EMBL/GenBank/DDBJ whole genome shotgun (WGS) entry which is preliminary data.</text>
</comment>
<sequence>MDVEQVLQDEGGGQSQCLATLEKLDKVSQIFTNLASHIDSTLYADEDKREEYLVMGAAGDGAGPSQAVNKTHSTNSEAENFFGNSIDLSSKNNDLTSSSQSGGEFMSDHPAVTDVKTSNKHADTFHHHQKALPEGHQKKAPLRENPDGPIGTDSRKSGTSDLNQSSCELTVSETDIAKCLNVPKVESLELSNSSDSSRNNGEVISEVTNLKKKSKKKKASESDKAVDLPKCKTSTSASQDLMSQSRPVETAATKTDTFKSKVCSEGETQFTSVTHQPPAQSAGDTLPQSSEEYTGTPLFLPTNSHIRQPSVQPLAQQEVLMDADQGVYLLSAPTGWAQPSSHRIEPLGFPGASVHRTVPLFDTVNPPYGAANLNFPPNSFPGGANYFIGQNLYQPSLPNSGHALAVPHSGSFFNNYNISHIAQPMWPGTSTHHVPLVNSLAAGQFLPSRHGLLVQPPIITAASPSPEISDLVREIRRSSSNTSTGTNSNYDEEVAAVLHRQNNNQEITELQACLSSASVSGGSDGPSLSPMNLSDETHSFYEPNRPIASNKDAKACNAETFPHSHMQGEDSQQHGHTKSPTPSDKSSVSSGSRPKSKKLSMTQYFQRRKPKKIVDIPDDLKGIIKQALQEKDKQVHTLPAEDSKDSLTETTDSTPGSVLKQQKTSPTESKSF</sequence>
<feature type="region of interest" description="Disordered" evidence="1">
    <location>
        <begin position="517"/>
        <end position="549"/>
    </location>
</feature>
<feature type="compositionally biased region" description="Polar residues" evidence="1">
    <location>
        <begin position="83"/>
        <end position="102"/>
    </location>
</feature>
<organism evidence="2 3">
    <name type="scientific">Elysia marginata</name>
    <dbReference type="NCBI Taxonomy" id="1093978"/>
    <lineage>
        <taxon>Eukaryota</taxon>
        <taxon>Metazoa</taxon>
        <taxon>Spiralia</taxon>
        <taxon>Lophotrochozoa</taxon>
        <taxon>Mollusca</taxon>
        <taxon>Gastropoda</taxon>
        <taxon>Heterobranchia</taxon>
        <taxon>Euthyneura</taxon>
        <taxon>Panpulmonata</taxon>
        <taxon>Sacoglossa</taxon>
        <taxon>Placobranchoidea</taxon>
        <taxon>Plakobranchidae</taxon>
        <taxon>Elysia</taxon>
    </lineage>
</organism>
<feature type="region of interest" description="Disordered" evidence="1">
    <location>
        <begin position="188"/>
        <end position="257"/>
    </location>
</feature>
<gene>
    <name evidence="2" type="ORF">ElyMa_001656000</name>
</gene>
<reference evidence="2 3" key="1">
    <citation type="journal article" date="2021" name="Elife">
        <title>Chloroplast acquisition without the gene transfer in kleptoplastic sea slugs, Plakobranchus ocellatus.</title>
        <authorList>
            <person name="Maeda T."/>
            <person name="Takahashi S."/>
            <person name="Yoshida T."/>
            <person name="Shimamura S."/>
            <person name="Takaki Y."/>
            <person name="Nagai Y."/>
            <person name="Toyoda A."/>
            <person name="Suzuki Y."/>
            <person name="Arimoto A."/>
            <person name="Ishii H."/>
            <person name="Satoh N."/>
            <person name="Nishiyama T."/>
            <person name="Hasebe M."/>
            <person name="Maruyama T."/>
            <person name="Minagawa J."/>
            <person name="Obokata J."/>
            <person name="Shigenobu S."/>
        </authorList>
    </citation>
    <scope>NUCLEOTIDE SEQUENCE [LARGE SCALE GENOMIC DNA]</scope>
</reference>
<feature type="region of interest" description="Disordered" evidence="1">
    <location>
        <begin position="270"/>
        <end position="290"/>
    </location>
</feature>
<feature type="region of interest" description="Disordered" evidence="1">
    <location>
        <begin position="563"/>
        <end position="672"/>
    </location>
</feature>
<feature type="compositionally biased region" description="Basic and acidic residues" evidence="1">
    <location>
        <begin position="219"/>
        <end position="230"/>
    </location>
</feature>
<evidence type="ECO:0000256" key="1">
    <source>
        <dbReference type="SAM" id="MobiDB-lite"/>
    </source>
</evidence>
<dbReference type="AlphaFoldDB" id="A0AAV4JU62"/>
<feature type="compositionally biased region" description="Basic and acidic residues" evidence="1">
    <location>
        <begin position="120"/>
        <end position="146"/>
    </location>
</feature>
<feature type="compositionally biased region" description="Low complexity" evidence="1">
    <location>
        <begin position="188"/>
        <end position="200"/>
    </location>
</feature>
<accession>A0AAV4JU62</accession>
<dbReference type="EMBL" id="BMAT01003368">
    <property type="protein sequence ID" value="GFS24126.1"/>
    <property type="molecule type" value="Genomic_DNA"/>
</dbReference>
<feature type="compositionally biased region" description="Basic and acidic residues" evidence="1">
    <location>
        <begin position="612"/>
        <end position="647"/>
    </location>
</feature>
<protein>
    <submittedName>
        <fullName evidence="2">Uncharacterized protein</fullName>
    </submittedName>
</protein>
<dbReference type="Proteomes" id="UP000762676">
    <property type="component" value="Unassembled WGS sequence"/>
</dbReference>
<keyword evidence="3" id="KW-1185">Reference proteome</keyword>
<name>A0AAV4JU62_9GAST</name>
<proteinExistence type="predicted"/>
<feature type="region of interest" description="Disordered" evidence="1">
    <location>
        <begin position="83"/>
        <end position="165"/>
    </location>
</feature>
<feature type="compositionally biased region" description="Polar residues" evidence="1">
    <location>
        <begin position="648"/>
        <end position="672"/>
    </location>
</feature>